<dbReference type="EMBL" id="JAUHHV010000005">
    <property type="protein sequence ID" value="KAK1422740.1"/>
    <property type="molecule type" value="Genomic_DNA"/>
</dbReference>
<name>A0AAD8KNC9_TARER</name>
<accession>A0AAD8KNC9</accession>
<feature type="compositionally biased region" description="Basic and acidic residues" evidence="1">
    <location>
        <begin position="62"/>
        <end position="79"/>
    </location>
</feature>
<evidence type="ECO:0000313" key="3">
    <source>
        <dbReference type="Proteomes" id="UP001229421"/>
    </source>
</evidence>
<reference evidence="2" key="1">
    <citation type="journal article" date="2023" name="bioRxiv">
        <title>Improved chromosome-level genome assembly for marigold (Tagetes erecta).</title>
        <authorList>
            <person name="Jiang F."/>
            <person name="Yuan L."/>
            <person name="Wang S."/>
            <person name="Wang H."/>
            <person name="Xu D."/>
            <person name="Wang A."/>
            <person name="Fan W."/>
        </authorList>
    </citation>
    <scope>NUCLEOTIDE SEQUENCE</scope>
    <source>
        <strain evidence="2">WSJ</strain>
        <tissue evidence="2">Leaf</tissue>
    </source>
</reference>
<keyword evidence="3" id="KW-1185">Reference proteome</keyword>
<evidence type="ECO:0000256" key="1">
    <source>
        <dbReference type="SAM" id="MobiDB-lite"/>
    </source>
</evidence>
<dbReference type="AlphaFoldDB" id="A0AAD8KNC9"/>
<sequence>MYSLTVMKLNGSTLRHPLSTVAICYVRKACDGFILCNGSNWVGVMWECVSGKEVLMQTRTHAGEGENHPDMFESAEKEGGSGNNSRMNEREVSMVGCKLCNKRTDSLKKHHLIFLKENLTRDVVYSFYANCKVIVSEIECK</sequence>
<feature type="region of interest" description="Disordered" evidence="1">
    <location>
        <begin position="62"/>
        <end position="87"/>
    </location>
</feature>
<evidence type="ECO:0000313" key="2">
    <source>
        <dbReference type="EMBL" id="KAK1422740.1"/>
    </source>
</evidence>
<dbReference type="Proteomes" id="UP001229421">
    <property type="component" value="Unassembled WGS sequence"/>
</dbReference>
<protein>
    <submittedName>
        <fullName evidence="2">Uncharacterized protein</fullName>
    </submittedName>
</protein>
<proteinExistence type="predicted"/>
<comment type="caution">
    <text evidence="2">The sequence shown here is derived from an EMBL/GenBank/DDBJ whole genome shotgun (WGS) entry which is preliminary data.</text>
</comment>
<gene>
    <name evidence="2" type="ORF">QVD17_18026</name>
</gene>
<organism evidence="2 3">
    <name type="scientific">Tagetes erecta</name>
    <name type="common">African marigold</name>
    <dbReference type="NCBI Taxonomy" id="13708"/>
    <lineage>
        <taxon>Eukaryota</taxon>
        <taxon>Viridiplantae</taxon>
        <taxon>Streptophyta</taxon>
        <taxon>Embryophyta</taxon>
        <taxon>Tracheophyta</taxon>
        <taxon>Spermatophyta</taxon>
        <taxon>Magnoliopsida</taxon>
        <taxon>eudicotyledons</taxon>
        <taxon>Gunneridae</taxon>
        <taxon>Pentapetalae</taxon>
        <taxon>asterids</taxon>
        <taxon>campanulids</taxon>
        <taxon>Asterales</taxon>
        <taxon>Asteraceae</taxon>
        <taxon>Asteroideae</taxon>
        <taxon>Heliantheae alliance</taxon>
        <taxon>Tageteae</taxon>
        <taxon>Tagetes</taxon>
    </lineage>
</organism>